<feature type="compositionally biased region" description="Basic residues" evidence="1">
    <location>
        <begin position="118"/>
        <end position="127"/>
    </location>
</feature>
<keyword evidence="3" id="KW-1185">Reference proteome</keyword>
<feature type="region of interest" description="Disordered" evidence="1">
    <location>
        <begin position="104"/>
        <end position="127"/>
    </location>
</feature>
<dbReference type="AlphaFoldDB" id="A0A2I0WYT7"/>
<proteinExistence type="predicted"/>
<name>A0A2I0WYT7_9ASPA</name>
<organism evidence="2 3">
    <name type="scientific">Dendrobium catenatum</name>
    <dbReference type="NCBI Taxonomy" id="906689"/>
    <lineage>
        <taxon>Eukaryota</taxon>
        <taxon>Viridiplantae</taxon>
        <taxon>Streptophyta</taxon>
        <taxon>Embryophyta</taxon>
        <taxon>Tracheophyta</taxon>
        <taxon>Spermatophyta</taxon>
        <taxon>Magnoliopsida</taxon>
        <taxon>Liliopsida</taxon>
        <taxon>Asparagales</taxon>
        <taxon>Orchidaceae</taxon>
        <taxon>Epidendroideae</taxon>
        <taxon>Malaxideae</taxon>
        <taxon>Dendrobiinae</taxon>
        <taxon>Dendrobium</taxon>
    </lineage>
</organism>
<protein>
    <submittedName>
        <fullName evidence="2">Uncharacterized protein</fullName>
    </submittedName>
</protein>
<reference evidence="2 3" key="2">
    <citation type="journal article" date="2017" name="Nature">
        <title>The Apostasia genome and the evolution of orchids.</title>
        <authorList>
            <person name="Zhang G.Q."/>
            <person name="Liu K.W."/>
            <person name="Li Z."/>
            <person name="Lohaus R."/>
            <person name="Hsiao Y.Y."/>
            <person name="Niu S.C."/>
            <person name="Wang J.Y."/>
            <person name="Lin Y.C."/>
            <person name="Xu Q."/>
            <person name="Chen L.J."/>
            <person name="Yoshida K."/>
            <person name="Fujiwara S."/>
            <person name="Wang Z.W."/>
            <person name="Zhang Y.Q."/>
            <person name="Mitsuda N."/>
            <person name="Wang M."/>
            <person name="Liu G.H."/>
            <person name="Pecoraro L."/>
            <person name="Huang H.X."/>
            <person name="Xiao X.J."/>
            <person name="Lin M."/>
            <person name="Wu X.Y."/>
            <person name="Wu W.L."/>
            <person name="Chen Y.Y."/>
            <person name="Chang S.B."/>
            <person name="Sakamoto S."/>
            <person name="Ohme-Takagi M."/>
            <person name="Yagi M."/>
            <person name="Zeng S.J."/>
            <person name="Shen C.Y."/>
            <person name="Yeh C.M."/>
            <person name="Luo Y.B."/>
            <person name="Tsai W.C."/>
            <person name="Van de Peer Y."/>
            <person name="Liu Z.J."/>
        </authorList>
    </citation>
    <scope>NUCLEOTIDE SEQUENCE [LARGE SCALE GENOMIC DNA]</scope>
    <source>
        <tissue evidence="2">The whole plant</tissue>
    </source>
</reference>
<sequence length="142" mass="16419">MDGSDRARRFDLSTRRTGVRSPAFADRTVEIPQTWFEIYLDPLDGFGRSWTRWTRERCSNVSLVDVDIQKSLDLPGFVLERIWARVSPESGRRRLEAVGFRTRKVGKGNGSPLAKSQGLRRSRARARRKRCFKPPNFSYLNS</sequence>
<dbReference type="Proteomes" id="UP000233837">
    <property type="component" value="Unassembled WGS sequence"/>
</dbReference>
<evidence type="ECO:0000313" key="2">
    <source>
        <dbReference type="EMBL" id="PKU80830.1"/>
    </source>
</evidence>
<reference evidence="2 3" key="1">
    <citation type="journal article" date="2016" name="Sci. Rep.">
        <title>The Dendrobium catenatum Lindl. genome sequence provides insights into polysaccharide synthase, floral development and adaptive evolution.</title>
        <authorList>
            <person name="Zhang G.Q."/>
            <person name="Xu Q."/>
            <person name="Bian C."/>
            <person name="Tsai W.C."/>
            <person name="Yeh C.M."/>
            <person name="Liu K.W."/>
            <person name="Yoshida K."/>
            <person name="Zhang L.S."/>
            <person name="Chang S.B."/>
            <person name="Chen F."/>
            <person name="Shi Y."/>
            <person name="Su Y.Y."/>
            <person name="Zhang Y.Q."/>
            <person name="Chen L.J."/>
            <person name="Yin Y."/>
            <person name="Lin M."/>
            <person name="Huang H."/>
            <person name="Deng H."/>
            <person name="Wang Z.W."/>
            <person name="Zhu S.L."/>
            <person name="Zhao X."/>
            <person name="Deng C."/>
            <person name="Niu S.C."/>
            <person name="Huang J."/>
            <person name="Wang M."/>
            <person name="Liu G.H."/>
            <person name="Yang H.J."/>
            <person name="Xiao X.J."/>
            <person name="Hsiao Y.Y."/>
            <person name="Wu W.L."/>
            <person name="Chen Y.Y."/>
            <person name="Mitsuda N."/>
            <person name="Ohme-Takagi M."/>
            <person name="Luo Y.B."/>
            <person name="Van de Peer Y."/>
            <person name="Liu Z.J."/>
        </authorList>
    </citation>
    <scope>NUCLEOTIDE SEQUENCE [LARGE SCALE GENOMIC DNA]</scope>
    <source>
        <tissue evidence="2">The whole plant</tissue>
    </source>
</reference>
<evidence type="ECO:0000313" key="3">
    <source>
        <dbReference type="Proteomes" id="UP000233837"/>
    </source>
</evidence>
<dbReference type="EMBL" id="KZ502309">
    <property type="protein sequence ID" value="PKU80830.1"/>
    <property type="molecule type" value="Genomic_DNA"/>
</dbReference>
<evidence type="ECO:0000256" key="1">
    <source>
        <dbReference type="SAM" id="MobiDB-lite"/>
    </source>
</evidence>
<gene>
    <name evidence="2" type="ORF">MA16_Dca009241</name>
</gene>
<accession>A0A2I0WYT7</accession>